<evidence type="ECO:0000256" key="3">
    <source>
        <dbReference type="ARBA" id="ARBA00022723"/>
    </source>
</evidence>
<keyword evidence="4" id="KW-0106">Calcium</keyword>
<sequence>MPTTELEGVAHEVLPKREPRAKRRRRDGSDGAETRTTSERDGGDEGESGGARADAREGFEPIARVTRYAPEREDGGPEAETRAEESEDEIRARRGVKYEYKDHTADIQIHAWGDDLAEAYAWAALGMFDYMTPLEDCVGAPQMRYREIRASGHDLDTLLFAFLDELLFTFHTEMLICTAVQVCEFNRDAWTIRAVVGGTTFVDGQTRQGTEIKAITYSAMKIIERETSTDAEGHRAELFVIVDI</sequence>
<gene>
    <name evidence="7" type="ORF">OT_ostta01g06570</name>
</gene>
<dbReference type="Gene3D" id="3.55.10.10">
    <property type="entry name" value="Archease domain"/>
    <property type="match status" value="1"/>
</dbReference>
<feature type="compositionally biased region" description="Basic and acidic residues" evidence="5">
    <location>
        <begin position="27"/>
        <end position="43"/>
    </location>
</feature>
<feature type="region of interest" description="Disordered" evidence="5">
    <location>
        <begin position="1"/>
        <end position="90"/>
    </location>
</feature>
<dbReference type="AlphaFoldDB" id="Q01FD4"/>
<name>Q01FD4_OSTTA</name>
<dbReference type="GO" id="GO:0072669">
    <property type="term" value="C:tRNA-splicing ligase complex"/>
    <property type="evidence" value="ECO:0007669"/>
    <property type="project" value="TreeGrafter"/>
</dbReference>
<dbReference type="InterPro" id="IPR002804">
    <property type="entry name" value="Archease"/>
</dbReference>
<keyword evidence="8" id="KW-1185">Reference proteome</keyword>
<evidence type="ECO:0000256" key="5">
    <source>
        <dbReference type="SAM" id="MobiDB-lite"/>
    </source>
</evidence>
<organism evidence="7 8">
    <name type="scientific">Ostreococcus tauri</name>
    <name type="common">Marine green alga</name>
    <dbReference type="NCBI Taxonomy" id="70448"/>
    <lineage>
        <taxon>Eukaryota</taxon>
        <taxon>Viridiplantae</taxon>
        <taxon>Chlorophyta</taxon>
        <taxon>Mamiellophyceae</taxon>
        <taxon>Mamiellales</taxon>
        <taxon>Bathycoccaceae</taxon>
        <taxon>Ostreococcus</taxon>
    </lineage>
</organism>
<dbReference type="KEGG" id="ota:OT_ostta01g06570"/>
<dbReference type="InterPro" id="IPR023572">
    <property type="entry name" value="Archease_dom"/>
</dbReference>
<dbReference type="Pfam" id="PF01951">
    <property type="entry name" value="Archease"/>
    <property type="match status" value="1"/>
</dbReference>
<accession>Q01FD4</accession>
<dbReference type="OMA" id="LTECHFL"/>
<protein>
    <submittedName>
        <fullName evidence="7">Archease</fullName>
    </submittedName>
</protein>
<reference evidence="8" key="1">
    <citation type="journal article" date="2006" name="Proc. Natl. Acad. Sci. U.S.A.">
        <title>Genome analysis of the smallest free-living eukaryote Ostreococcus tauri unveils many unique features.</title>
        <authorList>
            <person name="Derelle E."/>
            <person name="Ferraz C."/>
            <person name="Rombauts S."/>
            <person name="Rouze P."/>
            <person name="Worden A.Z."/>
            <person name="Robbens S."/>
            <person name="Partensky F."/>
            <person name="Degroeve S."/>
            <person name="Echeynie S."/>
            <person name="Cooke R."/>
            <person name="Saeys Y."/>
            <person name="Wuyts J."/>
            <person name="Jabbari K."/>
            <person name="Bowler C."/>
            <person name="Panaud O."/>
            <person name="Piegu B."/>
            <person name="Ball S.G."/>
            <person name="Ral J.-P."/>
            <person name="Bouget F.-Y."/>
            <person name="Piganeau G."/>
            <person name="De Baets B."/>
            <person name="Picard A."/>
            <person name="Delseny M."/>
            <person name="Demaille J."/>
            <person name="Van de Peer Y."/>
            <person name="Moreau H."/>
        </authorList>
    </citation>
    <scope>NUCLEOTIDE SEQUENCE [LARGE SCALE GENOMIC DNA]</scope>
    <source>
        <strain evidence="8">OTTH 0595 / CCAP 157/2 / RCC745</strain>
    </source>
</reference>
<dbReference type="OrthoDB" id="2190767at2759"/>
<comment type="caution">
    <text evidence="7">The sequence shown here is derived from an EMBL/GenBank/DDBJ whole genome shotgun (WGS) entry which is preliminary data.</text>
</comment>
<evidence type="ECO:0000256" key="4">
    <source>
        <dbReference type="ARBA" id="ARBA00022837"/>
    </source>
</evidence>
<dbReference type="Proteomes" id="UP000009170">
    <property type="component" value="Unassembled WGS sequence"/>
</dbReference>
<keyword evidence="2" id="KW-0819">tRNA processing</keyword>
<reference evidence="7 8" key="2">
    <citation type="journal article" date="2014" name="BMC Genomics">
        <title>An improved genome of the model marine alga Ostreococcus tauri unfolds by assessing Illumina de novo assemblies.</title>
        <authorList>
            <person name="Blanc-Mathieu R."/>
            <person name="Verhelst B."/>
            <person name="Derelle E."/>
            <person name="Rombauts S."/>
            <person name="Bouget F.Y."/>
            <person name="Carre I."/>
            <person name="Chateau A."/>
            <person name="Eyre-Walker A."/>
            <person name="Grimsley N."/>
            <person name="Moreau H."/>
            <person name="Piegu B."/>
            <person name="Rivals E."/>
            <person name="Schackwitz W."/>
            <person name="Van de Peer Y."/>
            <person name="Piganeau G."/>
        </authorList>
    </citation>
    <scope>NUCLEOTIDE SEQUENCE [LARGE SCALE GENOMIC DNA]</scope>
    <source>
        <strain evidence="8">OTTH 0595 / CCAP 157/2 / RCC745</strain>
    </source>
</reference>
<dbReference type="STRING" id="70448.Q01FD4"/>
<dbReference type="SUPFAM" id="SSF69819">
    <property type="entry name" value="MTH1598-like"/>
    <property type="match status" value="1"/>
</dbReference>
<evidence type="ECO:0000256" key="2">
    <source>
        <dbReference type="ARBA" id="ARBA00022694"/>
    </source>
</evidence>
<evidence type="ECO:0000259" key="6">
    <source>
        <dbReference type="Pfam" id="PF01951"/>
    </source>
</evidence>
<dbReference type="InterPro" id="IPR036820">
    <property type="entry name" value="Archease_dom_sf"/>
</dbReference>
<dbReference type="PANTHER" id="PTHR12682:SF11">
    <property type="entry name" value="PROTEIN ARCHEASE"/>
    <property type="match status" value="1"/>
</dbReference>
<dbReference type="GO" id="GO:0006388">
    <property type="term" value="P:tRNA splicing, via endonucleolytic cleavage and ligation"/>
    <property type="evidence" value="ECO:0007669"/>
    <property type="project" value="TreeGrafter"/>
</dbReference>
<feature type="compositionally biased region" description="Basic and acidic residues" evidence="5">
    <location>
        <begin position="69"/>
        <end position="90"/>
    </location>
</feature>
<dbReference type="PANTHER" id="PTHR12682">
    <property type="entry name" value="ARCHEASE"/>
    <property type="match status" value="1"/>
</dbReference>
<proteinExistence type="inferred from homology"/>
<keyword evidence="3" id="KW-0479">Metal-binding</keyword>
<evidence type="ECO:0000313" key="8">
    <source>
        <dbReference type="Proteomes" id="UP000009170"/>
    </source>
</evidence>
<dbReference type="EMBL" id="CAID01000001">
    <property type="protein sequence ID" value="CAL50560.1"/>
    <property type="molecule type" value="Genomic_DNA"/>
</dbReference>
<dbReference type="GO" id="GO:0046872">
    <property type="term" value="F:metal ion binding"/>
    <property type="evidence" value="ECO:0007669"/>
    <property type="project" value="UniProtKB-KW"/>
</dbReference>
<feature type="domain" description="Archease" evidence="6">
    <location>
        <begin position="98"/>
        <end position="244"/>
    </location>
</feature>
<evidence type="ECO:0000256" key="1">
    <source>
        <dbReference type="ARBA" id="ARBA00007963"/>
    </source>
</evidence>
<comment type="similarity">
    <text evidence="1">Belongs to the archease family.</text>
</comment>
<feature type="compositionally biased region" description="Basic and acidic residues" evidence="5">
    <location>
        <begin position="8"/>
        <end position="18"/>
    </location>
</feature>
<dbReference type="InParanoid" id="Q01FD4"/>
<dbReference type="RefSeq" id="XP_003074710.1">
    <property type="nucleotide sequence ID" value="XM_003074662.1"/>
</dbReference>
<evidence type="ECO:0000313" key="7">
    <source>
        <dbReference type="EMBL" id="CAL50560.1"/>
    </source>
</evidence>
<dbReference type="GeneID" id="9836361"/>